<gene>
    <name evidence="1" type="ORF">ACFP1K_13240</name>
</gene>
<sequence length="121" mass="13309">MARPNPYPASERFHELLSAMQSETLGLVDHEYPTTQDVVFADGIASTLMFRKQLTAVQQGPDWEPIDGIDGLGWRRHLVVWSGDTVGYAALTDPAPLQVIDHGTAPYSTDAYGIHQQWGTG</sequence>
<evidence type="ECO:0000313" key="2">
    <source>
        <dbReference type="Proteomes" id="UP001596137"/>
    </source>
</evidence>
<name>A0ABW1NJ54_9ACTN</name>
<comment type="caution">
    <text evidence="1">The sequence shown here is derived from an EMBL/GenBank/DDBJ whole genome shotgun (WGS) entry which is preliminary data.</text>
</comment>
<evidence type="ECO:0000313" key="1">
    <source>
        <dbReference type="EMBL" id="MFC6082122.1"/>
    </source>
</evidence>
<keyword evidence="2" id="KW-1185">Reference proteome</keyword>
<evidence type="ECO:0008006" key="3">
    <source>
        <dbReference type="Google" id="ProtNLM"/>
    </source>
</evidence>
<dbReference type="Proteomes" id="UP001596137">
    <property type="component" value="Unassembled WGS sequence"/>
</dbReference>
<reference evidence="2" key="1">
    <citation type="journal article" date="2019" name="Int. J. Syst. Evol. Microbiol.">
        <title>The Global Catalogue of Microorganisms (GCM) 10K type strain sequencing project: providing services to taxonomists for standard genome sequencing and annotation.</title>
        <authorList>
            <consortium name="The Broad Institute Genomics Platform"/>
            <consortium name="The Broad Institute Genome Sequencing Center for Infectious Disease"/>
            <person name="Wu L."/>
            <person name="Ma J."/>
        </authorList>
    </citation>
    <scope>NUCLEOTIDE SEQUENCE [LARGE SCALE GENOMIC DNA]</scope>
    <source>
        <strain evidence="2">JCM 30346</strain>
    </source>
</reference>
<dbReference type="RefSeq" id="WP_380751440.1">
    <property type="nucleotide sequence ID" value="NZ_JBHSRF010000014.1"/>
</dbReference>
<protein>
    <recommendedName>
        <fullName evidence="3">GNAT family N-acetyltransferase</fullName>
    </recommendedName>
</protein>
<proteinExistence type="predicted"/>
<accession>A0ABW1NJ54</accession>
<organism evidence="1 2">
    <name type="scientific">Sphaerisporangium aureirubrum</name>
    <dbReference type="NCBI Taxonomy" id="1544736"/>
    <lineage>
        <taxon>Bacteria</taxon>
        <taxon>Bacillati</taxon>
        <taxon>Actinomycetota</taxon>
        <taxon>Actinomycetes</taxon>
        <taxon>Streptosporangiales</taxon>
        <taxon>Streptosporangiaceae</taxon>
        <taxon>Sphaerisporangium</taxon>
    </lineage>
</organism>
<dbReference type="EMBL" id="JBHSRF010000014">
    <property type="protein sequence ID" value="MFC6082122.1"/>
    <property type="molecule type" value="Genomic_DNA"/>
</dbReference>